<reference evidence="2 3" key="1">
    <citation type="journal article" date="2007" name="Nature">
        <title>Evolution of genes and genomes on the Drosophila phylogeny.</title>
        <authorList>
            <consortium name="Drosophila 12 Genomes Consortium"/>
            <person name="Clark A.G."/>
            <person name="Eisen M.B."/>
            <person name="Smith D.R."/>
            <person name="Bergman C.M."/>
            <person name="Oliver B."/>
            <person name="Markow T.A."/>
            <person name="Kaufman T.C."/>
            <person name="Kellis M."/>
            <person name="Gelbart W."/>
            <person name="Iyer V.N."/>
            <person name="Pollard D.A."/>
            <person name="Sackton T.B."/>
            <person name="Larracuente A.M."/>
            <person name="Singh N.D."/>
            <person name="Abad J.P."/>
            <person name="Abt D.N."/>
            <person name="Adryan B."/>
            <person name="Aguade M."/>
            <person name="Akashi H."/>
            <person name="Anderson W.W."/>
            <person name="Aquadro C.F."/>
            <person name="Ardell D.H."/>
            <person name="Arguello R."/>
            <person name="Artieri C.G."/>
            <person name="Barbash D.A."/>
            <person name="Barker D."/>
            <person name="Barsanti P."/>
            <person name="Batterham P."/>
            <person name="Batzoglou S."/>
            <person name="Begun D."/>
            <person name="Bhutkar A."/>
            <person name="Blanco E."/>
            <person name="Bosak S.A."/>
            <person name="Bradley R.K."/>
            <person name="Brand A.D."/>
            <person name="Brent M.R."/>
            <person name="Brooks A.N."/>
            <person name="Brown R.H."/>
            <person name="Butlin R.K."/>
            <person name="Caggese C."/>
            <person name="Calvi B.R."/>
            <person name="Bernardo de Carvalho A."/>
            <person name="Caspi A."/>
            <person name="Castrezana S."/>
            <person name="Celniker S.E."/>
            <person name="Chang J.L."/>
            <person name="Chapple C."/>
            <person name="Chatterji S."/>
            <person name="Chinwalla A."/>
            <person name="Civetta A."/>
            <person name="Clifton S.W."/>
            <person name="Comeron J.M."/>
            <person name="Costello J.C."/>
            <person name="Coyne J.A."/>
            <person name="Daub J."/>
            <person name="David R.G."/>
            <person name="Delcher A.L."/>
            <person name="Delehaunty K."/>
            <person name="Do C.B."/>
            <person name="Ebling H."/>
            <person name="Edwards K."/>
            <person name="Eickbush T."/>
            <person name="Evans J.D."/>
            <person name="Filipski A."/>
            <person name="Findeiss S."/>
            <person name="Freyhult E."/>
            <person name="Fulton L."/>
            <person name="Fulton R."/>
            <person name="Garcia A.C."/>
            <person name="Gardiner A."/>
            <person name="Garfield D.A."/>
            <person name="Garvin B.E."/>
            <person name="Gibson G."/>
            <person name="Gilbert D."/>
            <person name="Gnerre S."/>
            <person name="Godfrey J."/>
            <person name="Good R."/>
            <person name="Gotea V."/>
            <person name="Gravely B."/>
            <person name="Greenberg A.J."/>
            <person name="Griffiths-Jones S."/>
            <person name="Gross S."/>
            <person name="Guigo R."/>
            <person name="Gustafson E.A."/>
            <person name="Haerty W."/>
            <person name="Hahn M.W."/>
            <person name="Halligan D.L."/>
            <person name="Halpern A.L."/>
            <person name="Halter G.M."/>
            <person name="Han M.V."/>
            <person name="Heger A."/>
            <person name="Hillier L."/>
            <person name="Hinrichs A.S."/>
            <person name="Holmes I."/>
            <person name="Hoskins R.A."/>
            <person name="Hubisz M.J."/>
            <person name="Hultmark D."/>
            <person name="Huntley M.A."/>
            <person name="Jaffe D.B."/>
            <person name="Jagadeeshan S."/>
            <person name="Jeck W.R."/>
            <person name="Johnson J."/>
            <person name="Jones C.D."/>
            <person name="Jordan W.C."/>
            <person name="Karpen G.H."/>
            <person name="Kataoka E."/>
            <person name="Keightley P.D."/>
            <person name="Kheradpour P."/>
            <person name="Kirkness E.F."/>
            <person name="Koerich L.B."/>
            <person name="Kristiansen K."/>
            <person name="Kudrna D."/>
            <person name="Kulathinal R.J."/>
            <person name="Kumar S."/>
            <person name="Kwok R."/>
            <person name="Lander E."/>
            <person name="Langley C.H."/>
            <person name="Lapoint R."/>
            <person name="Lazzaro B.P."/>
            <person name="Lee S.J."/>
            <person name="Levesque L."/>
            <person name="Li R."/>
            <person name="Lin C.F."/>
            <person name="Lin M.F."/>
            <person name="Lindblad-Toh K."/>
            <person name="Llopart A."/>
            <person name="Long M."/>
            <person name="Low L."/>
            <person name="Lozovsky E."/>
            <person name="Lu J."/>
            <person name="Luo M."/>
            <person name="Machado C.A."/>
            <person name="Makalowski W."/>
            <person name="Marzo M."/>
            <person name="Matsuda M."/>
            <person name="Matzkin L."/>
            <person name="McAllister B."/>
            <person name="McBride C.S."/>
            <person name="McKernan B."/>
            <person name="McKernan K."/>
            <person name="Mendez-Lago M."/>
            <person name="Minx P."/>
            <person name="Mollenhauer M.U."/>
            <person name="Montooth K."/>
            <person name="Mount S.M."/>
            <person name="Mu X."/>
            <person name="Myers E."/>
            <person name="Negre B."/>
            <person name="Newfeld S."/>
            <person name="Nielsen R."/>
            <person name="Noor M.A."/>
            <person name="O'Grady P."/>
            <person name="Pachter L."/>
            <person name="Papaceit M."/>
            <person name="Parisi M.J."/>
            <person name="Parisi M."/>
            <person name="Parts L."/>
            <person name="Pedersen J.S."/>
            <person name="Pesole G."/>
            <person name="Phillippy A.M."/>
            <person name="Ponting C.P."/>
            <person name="Pop M."/>
            <person name="Porcelli D."/>
            <person name="Powell J.R."/>
            <person name="Prohaska S."/>
            <person name="Pruitt K."/>
            <person name="Puig M."/>
            <person name="Quesneville H."/>
            <person name="Ram K.R."/>
            <person name="Rand D."/>
            <person name="Rasmussen M.D."/>
            <person name="Reed L.K."/>
            <person name="Reenan R."/>
            <person name="Reily A."/>
            <person name="Remington K.A."/>
            <person name="Rieger T.T."/>
            <person name="Ritchie M.G."/>
            <person name="Robin C."/>
            <person name="Rogers Y.H."/>
            <person name="Rohde C."/>
            <person name="Rozas J."/>
            <person name="Rubenfield M.J."/>
            <person name="Ruiz A."/>
            <person name="Russo S."/>
            <person name="Salzberg S.L."/>
            <person name="Sanchez-Gracia A."/>
            <person name="Saranga D.J."/>
            <person name="Sato H."/>
            <person name="Schaeffer S.W."/>
            <person name="Schatz M.C."/>
            <person name="Schlenke T."/>
            <person name="Schwartz R."/>
            <person name="Segarra C."/>
            <person name="Singh R.S."/>
            <person name="Sirot L."/>
            <person name="Sirota M."/>
            <person name="Sisneros N.B."/>
            <person name="Smith C.D."/>
            <person name="Smith T.F."/>
            <person name="Spieth J."/>
            <person name="Stage D.E."/>
            <person name="Stark A."/>
            <person name="Stephan W."/>
            <person name="Strausberg R.L."/>
            <person name="Strempel S."/>
            <person name="Sturgill D."/>
            <person name="Sutton G."/>
            <person name="Sutton G.G."/>
            <person name="Tao W."/>
            <person name="Teichmann S."/>
            <person name="Tobari Y.N."/>
            <person name="Tomimura Y."/>
            <person name="Tsolas J.M."/>
            <person name="Valente V.L."/>
            <person name="Venter E."/>
            <person name="Venter J.C."/>
            <person name="Vicario S."/>
            <person name="Vieira F.G."/>
            <person name="Vilella A.J."/>
            <person name="Villasante A."/>
            <person name="Walenz B."/>
            <person name="Wang J."/>
            <person name="Wasserman M."/>
            <person name="Watts T."/>
            <person name="Wilson D."/>
            <person name="Wilson R.K."/>
            <person name="Wing R.A."/>
            <person name="Wolfner M.F."/>
            <person name="Wong A."/>
            <person name="Wong G.K."/>
            <person name="Wu C.I."/>
            <person name="Wu G."/>
            <person name="Yamamoto D."/>
            <person name="Yang H.P."/>
            <person name="Yang S.P."/>
            <person name="Yorke J.A."/>
            <person name="Yoshida K."/>
            <person name="Zdobnov E."/>
            <person name="Zhang P."/>
            <person name="Zhang Y."/>
            <person name="Zimin A.V."/>
            <person name="Baldwin J."/>
            <person name="Abdouelleil A."/>
            <person name="Abdulkadir J."/>
            <person name="Abebe A."/>
            <person name="Abera B."/>
            <person name="Abreu J."/>
            <person name="Acer S.C."/>
            <person name="Aftuck L."/>
            <person name="Alexander A."/>
            <person name="An P."/>
            <person name="Anderson E."/>
            <person name="Anderson S."/>
            <person name="Arachi H."/>
            <person name="Azer M."/>
            <person name="Bachantsang P."/>
            <person name="Barry A."/>
            <person name="Bayul T."/>
            <person name="Berlin A."/>
            <person name="Bessette D."/>
            <person name="Bloom T."/>
            <person name="Blye J."/>
            <person name="Boguslavskiy L."/>
            <person name="Bonnet C."/>
            <person name="Boukhgalter B."/>
            <person name="Bourzgui I."/>
            <person name="Brown A."/>
            <person name="Cahill P."/>
            <person name="Channer S."/>
            <person name="Cheshatsang Y."/>
            <person name="Chuda L."/>
            <person name="Citroen M."/>
            <person name="Collymore A."/>
            <person name="Cooke P."/>
            <person name="Costello M."/>
            <person name="D'Aco K."/>
            <person name="Daza R."/>
            <person name="De Haan G."/>
            <person name="DeGray S."/>
            <person name="DeMaso C."/>
            <person name="Dhargay N."/>
            <person name="Dooley K."/>
            <person name="Dooley E."/>
            <person name="Doricent M."/>
            <person name="Dorje P."/>
            <person name="Dorjee K."/>
            <person name="Dupes A."/>
            <person name="Elong R."/>
            <person name="Falk J."/>
            <person name="Farina A."/>
            <person name="Faro S."/>
            <person name="Ferguson D."/>
            <person name="Fisher S."/>
            <person name="Foley C.D."/>
            <person name="Franke A."/>
            <person name="Friedrich D."/>
            <person name="Gadbois L."/>
            <person name="Gearin G."/>
            <person name="Gearin C.R."/>
            <person name="Giannoukos G."/>
            <person name="Goode T."/>
            <person name="Graham J."/>
            <person name="Grandbois E."/>
            <person name="Grewal S."/>
            <person name="Gyaltsen K."/>
            <person name="Hafez N."/>
            <person name="Hagos B."/>
            <person name="Hall J."/>
            <person name="Henson C."/>
            <person name="Hollinger A."/>
            <person name="Honan T."/>
            <person name="Huard M.D."/>
            <person name="Hughes L."/>
            <person name="Hurhula B."/>
            <person name="Husby M.E."/>
            <person name="Kamat A."/>
            <person name="Kanga B."/>
            <person name="Kashin S."/>
            <person name="Khazanovich D."/>
            <person name="Kisner P."/>
            <person name="Lance K."/>
            <person name="Lara M."/>
            <person name="Lee W."/>
            <person name="Lennon N."/>
            <person name="Letendre F."/>
            <person name="LeVine R."/>
            <person name="Lipovsky A."/>
            <person name="Liu X."/>
            <person name="Liu J."/>
            <person name="Liu S."/>
            <person name="Lokyitsang T."/>
            <person name="Lokyitsang Y."/>
            <person name="Lubonja R."/>
            <person name="Lui A."/>
            <person name="MacDonald P."/>
            <person name="Magnisalis V."/>
            <person name="Maru K."/>
            <person name="Matthews C."/>
            <person name="McCusker W."/>
            <person name="McDonough S."/>
            <person name="Mehta T."/>
            <person name="Meldrim J."/>
            <person name="Meneus L."/>
            <person name="Mihai O."/>
            <person name="Mihalev A."/>
            <person name="Mihova T."/>
            <person name="Mittelman R."/>
            <person name="Mlenga V."/>
            <person name="Montmayeur A."/>
            <person name="Mulrain L."/>
            <person name="Navidi A."/>
            <person name="Naylor J."/>
            <person name="Negash T."/>
            <person name="Nguyen T."/>
            <person name="Nguyen N."/>
            <person name="Nicol R."/>
            <person name="Norbu C."/>
            <person name="Norbu N."/>
            <person name="Novod N."/>
            <person name="O'Neill B."/>
            <person name="Osman S."/>
            <person name="Markiewicz E."/>
            <person name="Oyono O.L."/>
            <person name="Patti C."/>
            <person name="Phunkhang P."/>
            <person name="Pierre F."/>
            <person name="Priest M."/>
            <person name="Raghuraman S."/>
            <person name="Rege F."/>
            <person name="Reyes R."/>
            <person name="Rise C."/>
            <person name="Rogov P."/>
            <person name="Ross K."/>
            <person name="Ryan E."/>
            <person name="Settipalli S."/>
            <person name="Shea T."/>
            <person name="Sherpa N."/>
            <person name="Shi L."/>
            <person name="Shih D."/>
            <person name="Sparrow T."/>
            <person name="Spaulding J."/>
            <person name="Stalker J."/>
            <person name="Stange-Thomann N."/>
            <person name="Stavropoulos S."/>
            <person name="Stone C."/>
            <person name="Strader C."/>
            <person name="Tesfaye S."/>
            <person name="Thomson T."/>
            <person name="Thoulutsang Y."/>
            <person name="Thoulutsang D."/>
            <person name="Topham K."/>
            <person name="Topping I."/>
            <person name="Tsamla T."/>
            <person name="Vassiliev H."/>
            <person name="Vo A."/>
            <person name="Wangchuk T."/>
            <person name="Wangdi T."/>
            <person name="Weiand M."/>
            <person name="Wilkinson J."/>
            <person name="Wilson A."/>
            <person name="Yadav S."/>
            <person name="Young G."/>
            <person name="Yu Q."/>
            <person name="Zembek L."/>
            <person name="Zhong D."/>
            <person name="Zimmer A."/>
            <person name="Zwirko Z."/>
            <person name="Jaffe D.B."/>
            <person name="Alvarez P."/>
            <person name="Brockman W."/>
            <person name="Butler J."/>
            <person name="Chin C."/>
            <person name="Gnerre S."/>
            <person name="Grabherr M."/>
            <person name="Kleber M."/>
            <person name="Mauceli E."/>
            <person name="MacCallum I."/>
        </authorList>
    </citation>
    <scope>NUCLEOTIDE SEQUENCE [LARGE SCALE GENOMIC DNA]</scope>
    <source>
        <strain evidence="3">Tucson 15010-1051.87</strain>
    </source>
</reference>
<keyword evidence="3" id="KW-1185">Reference proteome</keyword>
<organism evidence="2 3">
    <name type="scientific">Drosophila virilis</name>
    <name type="common">Fruit fly</name>
    <dbReference type="NCBI Taxonomy" id="7244"/>
    <lineage>
        <taxon>Eukaryota</taxon>
        <taxon>Metazoa</taxon>
        <taxon>Ecdysozoa</taxon>
        <taxon>Arthropoda</taxon>
        <taxon>Hexapoda</taxon>
        <taxon>Insecta</taxon>
        <taxon>Pterygota</taxon>
        <taxon>Neoptera</taxon>
        <taxon>Endopterygota</taxon>
        <taxon>Diptera</taxon>
        <taxon>Brachycera</taxon>
        <taxon>Muscomorpha</taxon>
        <taxon>Ephydroidea</taxon>
        <taxon>Drosophilidae</taxon>
        <taxon>Drosophila</taxon>
    </lineage>
</organism>
<dbReference type="eggNOG" id="ENOG502TCHR">
    <property type="taxonomic scope" value="Eukaryota"/>
</dbReference>
<feature type="transmembrane region" description="Helical" evidence="1">
    <location>
        <begin position="12"/>
        <end position="30"/>
    </location>
</feature>
<proteinExistence type="predicted"/>
<dbReference type="HOGENOM" id="CLU_199272_0_0_1"/>
<gene>
    <name evidence="2" type="primary">Dvir\GJ24189</name>
    <name evidence="2" type="ORF">Dvir_GJ24189</name>
</gene>
<dbReference type="InParanoid" id="B4M199"/>
<evidence type="ECO:0000313" key="2">
    <source>
        <dbReference type="EMBL" id="EDW67510.1"/>
    </source>
</evidence>
<dbReference type="KEGG" id="dvi:6629895"/>
<evidence type="ECO:0000256" key="1">
    <source>
        <dbReference type="SAM" id="Phobius"/>
    </source>
</evidence>
<dbReference type="OMA" id="VTIVMIP"/>
<accession>B4M199</accession>
<dbReference type="AlphaFoldDB" id="B4M199"/>
<dbReference type="Proteomes" id="UP000008792">
    <property type="component" value="Unassembled WGS sequence"/>
</dbReference>
<keyword evidence="1" id="KW-1133">Transmembrane helix</keyword>
<sequence length="79" mass="8856">MPAPQKQSFFSRNIVAVVMIPTLIAVHLGWKILQENRKLVAVEEQIDLPPITFAKYALRRLTGDDEPDEKGNSSNSPPK</sequence>
<keyword evidence="1" id="KW-0472">Membrane</keyword>
<evidence type="ECO:0000313" key="3">
    <source>
        <dbReference type="Proteomes" id="UP000008792"/>
    </source>
</evidence>
<dbReference type="PhylomeDB" id="B4M199"/>
<name>B4M199_DROVI</name>
<keyword evidence="1" id="KW-0812">Transmembrane</keyword>
<dbReference type="OrthoDB" id="6434695at2759"/>
<protein>
    <submittedName>
        <fullName evidence="2">Uncharacterized protein</fullName>
    </submittedName>
</protein>
<dbReference type="EMBL" id="CH940650">
    <property type="protein sequence ID" value="EDW67510.1"/>
    <property type="molecule type" value="Genomic_DNA"/>
</dbReference>